<keyword evidence="2" id="KW-1185">Reference proteome</keyword>
<sequence length="117" mass="13045">MAARVLPVVPVVRIVRIIRVDRHGEYGGYGVMEGELGRVGSAPAQVAYVVSDMLRERRVQLPRATRDRRPPTMARADHADLDAQQLSISSPFHSRSLPCDQADDLDVSAIWWPSRPC</sequence>
<dbReference type="EMBL" id="LJSN01000002">
    <property type="protein sequence ID" value="PNE40817.1"/>
    <property type="molecule type" value="Genomic_DNA"/>
</dbReference>
<protein>
    <submittedName>
        <fullName evidence="1">Uncharacterized protein</fullName>
    </submittedName>
</protein>
<name>A0A2N8PII0_STRNR</name>
<dbReference type="Proteomes" id="UP000236047">
    <property type="component" value="Unassembled WGS sequence"/>
</dbReference>
<proteinExistence type="predicted"/>
<evidence type="ECO:0000313" key="1">
    <source>
        <dbReference type="EMBL" id="PNE40817.1"/>
    </source>
</evidence>
<evidence type="ECO:0000313" key="2">
    <source>
        <dbReference type="Proteomes" id="UP000236047"/>
    </source>
</evidence>
<comment type="caution">
    <text evidence="1">The sequence shown here is derived from an EMBL/GenBank/DDBJ whole genome shotgun (WGS) entry which is preliminary data.</text>
</comment>
<reference evidence="2" key="1">
    <citation type="submission" date="2015-09" db="EMBL/GenBank/DDBJ databases">
        <authorList>
            <person name="Graham D.E."/>
            <person name="Mahan K.M."/>
            <person name="Klingeman D.M."/>
            <person name="Fida T."/>
            <person name="Giannone R.J."/>
            <person name="Hettich R.L."/>
            <person name="Parry R.J."/>
            <person name="Spain J.C."/>
        </authorList>
    </citation>
    <scope>NUCLEOTIDE SEQUENCE [LARGE SCALE GENOMIC DNA]</scope>
    <source>
        <strain evidence="2">JCM 4701</strain>
    </source>
</reference>
<organism evidence="1 2">
    <name type="scientific">Streptomyces noursei</name>
    <name type="common">Streptomyces albulus</name>
    <dbReference type="NCBI Taxonomy" id="1971"/>
    <lineage>
        <taxon>Bacteria</taxon>
        <taxon>Bacillati</taxon>
        <taxon>Actinomycetota</taxon>
        <taxon>Actinomycetes</taxon>
        <taxon>Kitasatosporales</taxon>
        <taxon>Streptomycetaceae</taxon>
        <taxon>Streptomyces</taxon>
    </lineage>
</organism>
<gene>
    <name evidence="1" type="ORF">AOB60_08445</name>
</gene>
<dbReference type="AlphaFoldDB" id="A0A2N8PII0"/>
<accession>A0A2N8PII0</accession>